<organism evidence="11 12">
    <name type="scientific">Lepisosteus oculatus</name>
    <name type="common">Spotted gar</name>
    <dbReference type="NCBI Taxonomy" id="7918"/>
    <lineage>
        <taxon>Eukaryota</taxon>
        <taxon>Metazoa</taxon>
        <taxon>Chordata</taxon>
        <taxon>Craniata</taxon>
        <taxon>Vertebrata</taxon>
        <taxon>Euteleostomi</taxon>
        <taxon>Actinopterygii</taxon>
        <taxon>Neopterygii</taxon>
        <taxon>Holostei</taxon>
        <taxon>Semionotiformes</taxon>
        <taxon>Lepisosteidae</taxon>
        <taxon>Lepisosteus</taxon>
    </lineage>
</organism>
<dbReference type="InterPro" id="IPR037720">
    <property type="entry name" value="C2B_Ferlin"/>
</dbReference>
<evidence type="ECO:0000256" key="8">
    <source>
        <dbReference type="SAM" id="MobiDB-lite"/>
    </source>
</evidence>
<evidence type="ECO:0000256" key="7">
    <source>
        <dbReference type="ARBA" id="ARBA00023136"/>
    </source>
</evidence>
<dbReference type="CDD" id="cd04017">
    <property type="entry name" value="C2D_Ferlin"/>
    <property type="match status" value="1"/>
</dbReference>
<dbReference type="Pfam" id="PF00168">
    <property type="entry name" value="C2"/>
    <property type="match status" value="5"/>
</dbReference>
<dbReference type="InterPro" id="IPR037725">
    <property type="entry name" value="C2F_Ferlin"/>
</dbReference>
<dbReference type="GO" id="GO:0016020">
    <property type="term" value="C:membrane"/>
    <property type="evidence" value="ECO:0007669"/>
    <property type="project" value="UniProtKB-SubCell"/>
</dbReference>
<dbReference type="PROSITE" id="PS50004">
    <property type="entry name" value="C2"/>
    <property type="match status" value="6"/>
</dbReference>
<dbReference type="Ensembl" id="ENSLOCT00000010940.1">
    <property type="protein sequence ID" value="ENSLOCP00000010924.1"/>
    <property type="gene ID" value="ENSLOCG00000008963.1"/>
</dbReference>
<evidence type="ECO:0000313" key="11">
    <source>
        <dbReference type="Ensembl" id="ENSLOCP00000010924.1"/>
    </source>
</evidence>
<dbReference type="CDD" id="cd08374">
    <property type="entry name" value="C2F_Ferlin"/>
    <property type="match status" value="1"/>
</dbReference>
<feature type="domain" description="C2" evidence="10">
    <location>
        <begin position="957"/>
        <end position="1083"/>
    </location>
</feature>
<feature type="domain" description="C2" evidence="10">
    <location>
        <begin position="1122"/>
        <end position="1252"/>
    </location>
</feature>
<dbReference type="GeneTree" id="ENSGT00940000160586"/>
<name>W5MRB5_LEPOC</name>
<dbReference type="InParanoid" id="W5MRB5"/>
<dbReference type="STRING" id="7918.ENSLOCP00000010924"/>
<evidence type="ECO:0000256" key="3">
    <source>
        <dbReference type="ARBA" id="ARBA00022723"/>
    </source>
</evidence>
<dbReference type="HOGENOM" id="CLU_001183_3_1_1"/>
<protein>
    <recommendedName>
        <fullName evidence="10">C2 domain-containing protein</fullName>
    </recommendedName>
</protein>
<dbReference type="InterPro" id="IPR037724">
    <property type="entry name" value="C2E_Ferlin"/>
</dbReference>
<keyword evidence="2 9" id="KW-0812">Transmembrane</keyword>
<feature type="region of interest" description="Disordered" evidence="8">
    <location>
        <begin position="1853"/>
        <end position="1877"/>
    </location>
</feature>
<dbReference type="GO" id="GO:0046872">
    <property type="term" value="F:metal ion binding"/>
    <property type="evidence" value="ECO:0007669"/>
    <property type="project" value="UniProtKB-KW"/>
</dbReference>
<keyword evidence="3" id="KW-0479">Metal-binding</keyword>
<dbReference type="EMBL" id="AHAT01020156">
    <property type="status" value="NOT_ANNOTATED_CDS"/>
    <property type="molecule type" value="Genomic_DNA"/>
</dbReference>
<keyword evidence="12" id="KW-1185">Reference proteome</keyword>
<reference evidence="11" key="3">
    <citation type="submission" date="2025-09" db="UniProtKB">
        <authorList>
            <consortium name="Ensembl"/>
        </authorList>
    </citation>
    <scope>IDENTIFICATION</scope>
</reference>
<dbReference type="Gene3D" id="2.60.40.150">
    <property type="entry name" value="C2 domain"/>
    <property type="match status" value="6"/>
</dbReference>
<dbReference type="CDD" id="cd04037">
    <property type="entry name" value="C2E_Ferlin"/>
    <property type="match status" value="1"/>
</dbReference>
<reference evidence="12" key="1">
    <citation type="submission" date="2011-12" db="EMBL/GenBank/DDBJ databases">
        <title>The Draft Genome of Lepisosteus oculatus.</title>
        <authorList>
            <consortium name="The Broad Institute Genome Assembly &amp; Analysis Group"/>
            <consortium name="Computational R&amp;D Group"/>
            <consortium name="and Sequencing Platform"/>
            <person name="Di Palma F."/>
            <person name="Alfoldi J."/>
            <person name="Johnson J."/>
            <person name="Berlin A."/>
            <person name="Gnerre S."/>
            <person name="Jaffe D."/>
            <person name="MacCallum I."/>
            <person name="Young S."/>
            <person name="Walker B.J."/>
            <person name="Lander E.S."/>
            <person name="Lindblad-Toh K."/>
        </authorList>
    </citation>
    <scope>NUCLEOTIDE SEQUENCE [LARGE SCALE GENOMIC DNA]</scope>
</reference>
<dbReference type="InterPro" id="IPR035892">
    <property type="entry name" value="C2_domain_sf"/>
</dbReference>
<dbReference type="SMART" id="SM00239">
    <property type="entry name" value="C2"/>
    <property type="match status" value="6"/>
</dbReference>
<keyword evidence="4" id="KW-0677">Repeat</keyword>
<feature type="transmembrane region" description="Helical" evidence="9">
    <location>
        <begin position="1953"/>
        <end position="1975"/>
    </location>
</feature>
<dbReference type="EMBL" id="AHAT01020158">
    <property type="status" value="NOT_ANNOTATED_CDS"/>
    <property type="molecule type" value="Genomic_DNA"/>
</dbReference>
<evidence type="ECO:0000256" key="6">
    <source>
        <dbReference type="ARBA" id="ARBA00022989"/>
    </source>
</evidence>
<dbReference type="InterPro" id="IPR012968">
    <property type="entry name" value="FerIin_dom"/>
</dbReference>
<feature type="domain" description="C2" evidence="10">
    <location>
        <begin position="1428"/>
        <end position="1546"/>
    </location>
</feature>
<dbReference type="InterPro" id="IPR012561">
    <property type="entry name" value="Ferlin_B-domain"/>
</dbReference>
<reference evidence="11" key="2">
    <citation type="submission" date="2025-08" db="UniProtKB">
        <authorList>
            <consortium name="Ensembl"/>
        </authorList>
    </citation>
    <scope>IDENTIFICATION</scope>
</reference>
<evidence type="ECO:0000259" key="10">
    <source>
        <dbReference type="PROSITE" id="PS50004"/>
    </source>
</evidence>
<dbReference type="InterPro" id="IPR000008">
    <property type="entry name" value="C2_dom"/>
</dbReference>
<keyword evidence="6 9" id="KW-1133">Transmembrane helix</keyword>
<dbReference type="InterPro" id="IPR055072">
    <property type="entry name" value="Ferlin_DSRM"/>
</dbReference>
<evidence type="ECO:0000313" key="12">
    <source>
        <dbReference type="Proteomes" id="UP000018468"/>
    </source>
</evidence>
<dbReference type="PANTHER" id="PTHR12546:SF36">
    <property type="entry name" value="FER-1-LIKE PROTEIN 4"/>
    <property type="match status" value="1"/>
</dbReference>
<dbReference type="InterPro" id="IPR037721">
    <property type="entry name" value="Ferlin"/>
</dbReference>
<dbReference type="Bgee" id="ENSLOCG00000008963">
    <property type="expression patterns" value="Expressed in testis and 3 other cell types or tissues"/>
</dbReference>
<sequence>MSLRVHVQKVTDLYGKGRRLVQMKFRGFSAKSEPLYCGSEANFDEIFSWPNCGSIEEDDYLTVELFEYSKYYSPSPRCIGSVNVVLQQAIANGNTCVKEMLVDKNHLALGITMYLEIIYIAEKPMKVRWKDEDFEYSEDEKMKIVQDKGFLHQIPASMIIEKIRLFLGHKISRSVSSENHIYICSPSVNQTPIYQHHSGHVFSADKIPFKKTLIGMFKIDVSSVYEQQGPVKFNITVHEARQLSGINIDPVVYIDIDGKKRHTSTQKSTNCPEYNADFYFEFFEPPDLLMDKIILISVFSADKIPFKKTLIGMFKIDVSSVYEQQDHMFRNKWAILTNPEDITAAIKGYVRCDIIITQKGDLVHTGSTTAYSSYIERNLMLPKGIPAERPWSYLCVKIYKAEGLPRMSSRLVSKIMGDNKVFIDPKILVSFVDQQGETSVVPRSSNPVWNKQVTFMQLFPVLCRRIKIQVQDNSNISDTILASHFINLKQISDDGPEAGSATLKYGNHTSSINLLKNNRQLKQSIIQLLWTSWHLCYHECKWCYKKRAERLNSQLTRRQVLSHHGERAEREASAVPGFGHCSTMRSRLGEVYHNKYSMSSEIRVKTATHDVFLFSFDIFGKKKDFLLLATFLEATMIEKSLGLKPICFELSIGNYGKREEGTSRIPVTAKKAATQEEPDETSVLIEPDPVEEVVEEEEVTQSACITPPSVPVETEYESSYYCLPFKEKKPCLHLWSRWEDQSWRLYNVNALQQVSQVLEEDLNTVEQMLKKEKTGTEQRLQHAFEALKITCSLACRSADKVVMTRPNALDCGRQKSMSHYIEKLHEEVTQLKKCLHSENIGEIVLQMKEMLKELKQRSEESQNVIPDVFIWMFGNNKRVAYIRIPAHTILFSVAKQEKGKDCGQIQTVFLKTPGLESRVMARLEISLWFGPSKYAKNAIVTLPAGFNINNEEEESVISGITLPSNLITEVQSFFQMRAHFYQARGLLAADENGLADPFAKVTFSAFSQSTKVIEETLSPTWGETLIFDHILIEGSREDFQSDPPSVCVEIYDQDYFGSPEYLGQCFIVPVVFLEGDEYVQPSLRIFDITRGMRHAGELLAVVEFIELDYSSFGEPKIPEHIVPQELEYQDKYVIPEGIQPVLEPYRIEVLLWGLRDLKNLNILSMNQPMVIMECAGEKLDSCMIENYKTKPNFKKTVDYFVVEFPIDPELHPPLTIVVTERRLFGGVGLIGTKSLSSLEQFVFGRKKKSRKKVKTSGQAGLLLYGSAAEQARLPKCTCTVFLYTGPSFTLSHLGMSPQETSASNEEDESELDWWSKFYVSKELVQKRKKYYNMCMKMQDNGETPLLDEQRHSRVIGKISSKTQIKSKLCNYSQIFHGDLEKEFNNFEDWLCTFTLYKGKSRDDYEDEEDRTTGKLKGSFCIYPEKEAQENTFRISEGMPPNTPIQVTVRVYVILATNLTPADPNGKADPYLLVKLGNVELSSKDRYIPKQLNPVFGDLLEKQVLRLQTELMIQILDHDLVGSDDLIGETKIDLENRYYSRHYACCGLQRTYNTSGYNSWRDARKPTQILTKLCKESGLPEPVYDIAAKEVKIEAKVFEVPDDILQLVVDTGKTTEEQEENAALHVLHNWADMPIAGIELVPEHVETRSLFSVEKPGMEQGKVQMWVDLFPKELPTPPPVNVSPRKPQSYELRVIIWNTDDVILDDVNPVTGTKSSDIYVKGWIKTMDHTKQETDVHFNSFTGEGNFNWRFIFRFDFLPSEKQIVYKKKESLFSLEESEYRVAPILILQVWDYDLVSANDFLGAIEIDLTRMVTGIKTAKQCSVNMAVEGTYPTSSIFKKKREKGWWPFTKVKEAEEEEEEKENDNKTKKKKKEKERETVTVGTGSSAYILELTGKVEAEFELLTSEEAEKHPAGEGREEPQPLEKPNRPTVSMSWIVNPFKTLYFFIWRNYKWYIIFSLLGVSVTSFLVMLVYTFPGNITNKLTIG</sequence>
<dbReference type="GO" id="GO:0007009">
    <property type="term" value="P:plasma membrane organization"/>
    <property type="evidence" value="ECO:0000318"/>
    <property type="project" value="GO_Central"/>
</dbReference>
<dbReference type="InterPro" id="IPR037723">
    <property type="entry name" value="C2D_Ferlin"/>
</dbReference>
<keyword evidence="5" id="KW-0106">Calcium</keyword>
<evidence type="ECO:0000256" key="1">
    <source>
        <dbReference type="ARBA" id="ARBA00004167"/>
    </source>
</evidence>
<dbReference type="EMBL" id="AHAT01020157">
    <property type="status" value="NOT_ANNOTATED_CDS"/>
    <property type="molecule type" value="Genomic_DNA"/>
</dbReference>
<dbReference type="PANTHER" id="PTHR12546">
    <property type="entry name" value="FER-1-LIKE"/>
    <property type="match status" value="1"/>
</dbReference>
<dbReference type="Pfam" id="PF08150">
    <property type="entry name" value="FerB"/>
    <property type="match status" value="1"/>
</dbReference>
<feature type="region of interest" description="Disordered" evidence="8">
    <location>
        <begin position="1907"/>
        <end position="1927"/>
    </location>
</feature>
<evidence type="ECO:0000256" key="4">
    <source>
        <dbReference type="ARBA" id="ARBA00022737"/>
    </source>
</evidence>
<accession>W5MRB5</accession>
<keyword evidence="7 9" id="KW-0472">Membrane</keyword>
<evidence type="ECO:0000256" key="2">
    <source>
        <dbReference type="ARBA" id="ARBA00022692"/>
    </source>
</evidence>
<dbReference type="Pfam" id="PF08151">
    <property type="entry name" value="FerI"/>
    <property type="match status" value="1"/>
</dbReference>
<feature type="domain" description="C2" evidence="10">
    <location>
        <begin position="215"/>
        <end position="334"/>
    </location>
</feature>
<evidence type="ECO:0000256" key="9">
    <source>
        <dbReference type="SAM" id="Phobius"/>
    </source>
</evidence>
<feature type="domain" description="C2" evidence="10">
    <location>
        <begin position="371"/>
        <end position="501"/>
    </location>
</feature>
<comment type="subcellular location">
    <subcellularLocation>
        <location evidence="1">Membrane</location>
        <topology evidence="1">Single-pass membrane protein</topology>
    </subcellularLocation>
</comment>
<dbReference type="CDD" id="cd04011">
    <property type="entry name" value="C2B_Ferlin"/>
    <property type="match status" value="1"/>
</dbReference>
<proteinExistence type="predicted"/>
<dbReference type="SMART" id="SM01201">
    <property type="entry name" value="FerB"/>
    <property type="match status" value="1"/>
</dbReference>
<dbReference type="eggNOG" id="KOG1326">
    <property type="taxonomic scope" value="Eukaryota"/>
</dbReference>
<feature type="domain" description="C2" evidence="10">
    <location>
        <begin position="1673"/>
        <end position="1822"/>
    </location>
</feature>
<dbReference type="SMART" id="SM01202">
    <property type="entry name" value="FerI"/>
    <property type="match status" value="1"/>
</dbReference>
<dbReference type="InterPro" id="IPR032362">
    <property type="entry name" value="Ferlin_C"/>
</dbReference>
<dbReference type="Pfam" id="PF16165">
    <property type="entry name" value="Ferlin_C"/>
    <property type="match status" value="1"/>
</dbReference>
<dbReference type="SUPFAM" id="SSF49562">
    <property type="entry name" value="C2 domain (Calcium/lipid-binding domain, CaLB)"/>
    <property type="match status" value="6"/>
</dbReference>
<dbReference type="Pfam" id="PF22901">
    <property type="entry name" value="dsrm_Ferlin"/>
    <property type="match status" value="1"/>
</dbReference>
<evidence type="ECO:0000256" key="5">
    <source>
        <dbReference type="ARBA" id="ARBA00022837"/>
    </source>
</evidence>
<dbReference type="Proteomes" id="UP000018468">
    <property type="component" value="Linkage group LG11"/>
</dbReference>
<dbReference type="EMBL" id="AHAT01020159">
    <property type="status" value="NOT_ANNOTATED_CDS"/>
    <property type="molecule type" value="Genomic_DNA"/>
</dbReference>